<sequence length="260" mass="30228">MYKVEELLKLEGGKYSIKLWNVFFKDKGQVYCDAYLTEIDSNWTIMLNGNGNKILLSKAQIGYLISKVERLDLLRYGREKVDEYFGLANGSGIKKGYHYYKLLFQYQTHFDNGTAKKYPFSFFVKTYDNHYRVDLDDMLLTLYKFKDILEKMIIGRGVVKIESIYDIDKKAMVYERGSYSSSNSHTQSDNNSDDISNSIEVNIGDKDQKILELGEIEVTVGKNVGKKLKELGKRDIEWLATKSYDEDLKKVATDYLRLMF</sequence>
<dbReference type="AlphaFoldDB" id="A0A285IBV1"/>
<feature type="compositionally biased region" description="Low complexity" evidence="1">
    <location>
        <begin position="188"/>
        <end position="198"/>
    </location>
</feature>
<organism evidence="2 3">
    <name type="scientific">Orenia metallireducens</name>
    <dbReference type="NCBI Taxonomy" id="1413210"/>
    <lineage>
        <taxon>Bacteria</taxon>
        <taxon>Bacillati</taxon>
        <taxon>Bacillota</taxon>
        <taxon>Clostridia</taxon>
        <taxon>Halanaerobiales</taxon>
        <taxon>Halobacteroidaceae</taxon>
        <taxon>Orenia</taxon>
    </lineage>
</organism>
<evidence type="ECO:0000313" key="2">
    <source>
        <dbReference type="EMBL" id="SNY44526.1"/>
    </source>
</evidence>
<proteinExistence type="predicted"/>
<evidence type="ECO:0000256" key="1">
    <source>
        <dbReference type="SAM" id="MobiDB-lite"/>
    </source>
</evidence>
<keyword evidence="3" id="KW-1185">Reference proteome</keyword>
<reference evidence="3" key="1">
    <citation type="submission" date="2017-09" db="EMBL/GenBank/DDBJ databases">
        <authorList>
            <person name="Varghese N."/>
            <person name="Submissions S."/>
        </authorList>
    </citation>
    <scope>NUCLEOTIDE SEQUENCE [LARGE SCALE GENOMIC DNA]</scope>
    <source>
        <strain evidence="3">MSL47</strain>
    </source>
</reference>
<feature type="region of interest" description="Disordered" evidence="1">
    <location>
        <begin position="179"/>
        <end position="198"/>
    </location>
</feature>
<dbReference type="RefSeq" id="WP_097019301.1">
    <property type="nucleotide sequence ID" value="NZ_OBDZ01000034.1"/>
</dbReference>
<gene>
    <name evidence="2" type="ORF">SAMN06265827_13445</name>
</gene>
<accession>A0A285IBV1</accession>
<dbReference type="Proteomes" id="UP000219573">
    <property type="component" value="Unassembled WGS sequence"/>
</dbReference>
<name>A0A285IBV1_9FIRM</name>
<dbReference type="EMBL" id="OBDZ01000034">
    <property type="protein sequence ID" value="SNY44526.1"/>
    <property type="molecule type" value="Genomic_DNA"/>
</dbReference>
<evidence type="ECO:0000313" key="3">
    <source>
        <dbReference type="Proteomes" id="UP000219573"/>
    </source>
</evidence>
<protein>
    <submittedName>
        <fullName evidence="2">Uncharacterized protein</fullName>
    </submittedName>
</protein>